<dbReference type="PROSITE" id="PS50943">
    <property type="entry name" value="HTH_CROC1"/>
    <property type="match status" value="1"/>
</dbReference>
<dbReference type="Proteomes" id="UP000009222">
    <property type="component" value="Chromosome"/>
</dbReference>
<dbReference type="KEGG" id="taz:TREAZ_2370"/>
<evidence type="ECO:0000313" key="3">
    <source>
        <dbReference type="Proteomes" id="UP000009222"/>
    </source>
</evidence>
<dbReference type="AlphaFoldDB" id="F5YGE8"/>
<evidence type="ECO:0000259" key="1">
    <source>
        <dbReference type="PROSITE" id="PS50943"/>
    </source>
</evidence>
<name>F5YGE8_LEAAZ</name>
<protein>
    <submittedName>
        <fullName evidence="2">Conserved domain protein</fullName>
    </submittedName>
</protein>
<reference evidence="2 3" key="2">
    <citation type="journal article" date="2011" name="ISME J.">
        <title>RNA-seq reveals cooperative metabolic interactions between two termite-gut spirochete species in co-culture.</title>
        <authorList>
            <person name="Rosenthal A.Z."/>
            <person name="Matson E.G."/>
            <person name="Eldar A."/>
            <person name="Leadbetter J.R."/>
        </authorList>
    </citation>
    <scope>NUCLEOTIDE SEQUENCE [LARGE SCALE GENOMIC DNA]</scope>
    <source>
        <strain evidence="3">ATCC BAA-888 / DSM 13862 / ZAS-9</strain>
    </source>
</reference>
<feature type="domain" description="HTH cro/C1-type" evidence="1">
    <location>
        <begin position="1"/>
        <end position="46"/>
    </location>
</feature>
<dbReference type="GO" id="GO:0003677">
    <property type="term" value="F:DNA binding"/>
    <property type="evidence" value="ECO:0007669"/>
    <property type="project" value="InterPro"/>
</dbReference>
<dbReference type="HOGENOM" id="CLU_066192_17_8_12"/>
<dbReference type="Pfam" id="PF12844">
    <property type="entry name" value="HTH_19"/>
    <property type="match status" value="1"/>
</dbReference>
<gene>
    <name evidence="2" type="ordered locus">TREAZ_2370</name>
</gene>
<sequence length="89" mass="10051">MSQAKLAEKANASTHYIAMIELTRKFPTPEMLERIAAALEINANELFLTSSPTRDLKSFQNVVLAEIEEEVDRAIKEAVQRVIARHLVE</sequence>
<dbReference type="InParanoid" id="F5YGE8"/>
<dbReference type="EMBL" id="CP001841">
    <property type="protein sequence ID" value="AEF80591.1"/>
    <property type="molecule type" value="Genomic_DNA"/>
</dbReference>
<keyword evidence="3" id="KW-1185">Reference proteome</keyword>
<proteinExistence type="predicted"/>
<accession>F5YGE8</accession>
<dbReference type="SUPFAM" id="SSF47413">
    <property type="entry name" value="lambda repressor-like DNA-binding domains"/>
    <property type="match status" value="1"/>
</dbReference>
<reference evidence="3" key="1">
    <citation type="submission" date="2009-12" db="EMBL/GenBank/DDBJ databases">
        <title>Complete sequence of Treponema azotonutricium strain ZAS-9.</title>
        <authorList>
            <person name="Tetu S.G."/>
            <person name="Matson E."/>
            <person name="Ren Q."/>
            <person name="Seshadri R."/>
            <person name="Elbourne L."/>
            <person name="Hassan K.A."/>
            <person name="Durkin A."/>
            <person name="Radune D."/>
            <person name="Mohamoud Y."/>
            <person name="Shay R."/>
            <person name="Jin S."/>
            <person name="Zhang X."/>
            <person name="Lucey K."/>
            <person name="Ballor N.R."/>
            <person name="Ottesen E."/>
            <person name="Rosenthal R."/>
            <person name="Allen A."/>
            <person name="Leadbetter J.R."/>
            <person name="Paulsen I.T."/>
        </authorList>
    </citation>
    <scope>NUCLEOTIDE SEQUENCE [LARGE SCALE GENOMIC DNA]</scope>
    <source>
        <strain evidence="3">ATCC BAA-888 / DSM 13862 / ZAS-9</strain>
    </source>
</reference>
<evidence type="ECO:0000313" key="2">
    <source>
        <dbReference type="EMBL" id="AEF80591.1"/>
    </source>
</evidence>
<dbReference type="Gene3D" id="1.10.260.40">
    <property type="entry name" value="lambda repressor-like DNA-binding domains"/>
    <property type="match status" value="1"/>
</dbReference>
<dbReference type="FunCoup" id="F5YGE8">
    <property type="interactions" value="7"/>
</dbReference>
<organism evidence="2 3">
    <name type="scientific">Leadbettera azotonutricia (strain ATCC BAA-888 / DSM 13862 / ZAS-9)</name>
    <name type="common">Treponema azotonutricium</name>
    <dbReference type="NCBI Taxonomy" id="545695"/>
    <lineage>
        <taxon>Bacteria</taxon>
        <taxon>Pseudomonadati</taxon>
        <taxon>Spirochaetota</taxon>
        <taxon>Spirochaetia</taxon>
        <taxon>Spirochaetales</taxon>
        <taxon>Breznakiellaceae</taxon>
        <taxon>Leadbettera</taxon>
    </lineage>
</organism>
<dbReference type="STRING" id="545695.TREAZ_2370"/>
<dbReference type="CDD" id="cd00093">
    <property type="entry name" value="HTH_XRE"/>
    <property type="match status" value="1"/>
</dbReference>
<dbReference type="InterPro" id="IPR001387">
    <property type="entry name" value="Cro/C1-type_HTH"/>
</dbReference>
<dbReference type="InterPro" id="IPR010982">
    <property type="entry name" value="Lambda_DNA-bd_dom_sf"/>
</dbReference>